<reference evidence="1 2" key="1">
    <citation type="journal article" date="2016" name="Nat. Commun.">
        <title>Thousands of microbial genomes shed light on interconnected biogeochemical processes in an aquifer system.</title>
        <authorList>
            <person name="Anantharaman K."/>
            <person name="Brown C.T."/>
            <person name="Hug L.A."/>
            <person name="Sharon I."/>
            <person name="Castelle C.J."/>
            <person name="Probst A.J."/>
            <person name="Thomas B.C."/>
            <person name="Singh A."/>
            <person name="Wilkins M.J."/>
            <person name="Karaoz U."/>
            <person name="Brodie E.L."/>
            <person name="Williams K.H."/>
            <person name="Hubbard S.S."/>
            <person name="Banfield J.F."/>
        </authorList>
    </citation>
    <scope>NUCLEOTIDE SEQUENCE [LARGE SCALE GENOMIC DNA]</scope>
</reference>
<keyword evidence="1" id="KW-0540">Nuclease</keyword>
<proteinExistence type="predicted"/>
<protein>
    <submittedName>
        <fullName evidence="1">Restriction endonuclease</fullName>
    </submittedName>
</protein>
<gene>
    <name evidence="1" type="ORF">A3I35_02965</name>
</gene>
<dbReference type="CDD" id="cd22336">
    <property type="entry name" value="MunI-like"/>
    <property type="match status" value="1"/>
</dbReference>
<accession>A0A1F5RYC9</accession>
<keyword evidence="1" id="KW-0378">Hydrolase</keyword>
<evidence type="ECO:0000313" key="2">
    <source>
        <dbReference type="Proteomes" id="UP000177878"/>
    </source>
</evidence>
<comment type="caution">
    <text evidence="1">The sequence shown here is derived from an EMBL/GenBank/DDBJ whole genome shotgun (WGS) entry which is preliminary data.</text>
</comment>
<evidence type="ECO:0000313" key="1">
    <source>
        <dbReference type="EMBL" id="OGF19322.1"/>
    </source>
</evidence>
<dbReference type="Pfam" id="PF11407">
    <property type="entry name" value="RestrictionMunI"/>
    <property type="match status" value="1"/>
</dbReference>
<dbReference type="SUPFAM" id="SSF52980">
    <property type="entry name" value="Restriction endonuclease-like"/>
    <property type="match status" value="1"/>
</dbReference>
<dbReference type="AlphaFoldDB" id="A0A1F5RYC9"/>
<dbReference type="InterPro" id="IPR011335">
    <property type="entry name" value="Restrct_endonuc-II-like"/>
</dbReference>
<keyword evidence="1" id="KW-0255">Endonuclease</keyword>
<dbReference type="Gene3D" id="3.40.580.10">
    <property type="entry name" value="Eco RI Endonuclease, subunit A"/>
    <property type="match status" value="1"/>
</dbReference>
<dbReference type="GO" id="GO:0003677">
    <property type="term" value="F:DNA binding"/>
    <property type="evidence" value="ECO:0007669"/>
    <property type="project" value="InterPro"/>
</dbReference>
<dbReference type="InterPro" id="IPR022725">
    <property type="entry name" value="Restrct_endonuc_II_MunI"/>
</dbReference>
<dbReference type="GO" id="GO:0009036">
    <property type="term" value="F:type II site-specific deoxyribonuclease activity"/>
    <property type="evidence" value="ECO:0007669"/>
    <property type="project" value="InterPro"/>
</dbReference>
<dbReference type="EMBL" id="MFFV01000034">
    <property type="protein sequence ID" value="OGF19322.1"/>
    <property type="molecule type" value="Genomic_DNA"/>
</dbReference>
<name>A0A1F5RYC9_9BACT</name>
<organism evidence="1 2">
    <name type="scientific">Candidatus Falkowbacteria bacterium RIFCSPLOWO2_02_FULL_45_15</name>
    <dbReference type="NCBI Taxonomy" id="1797988"/>
    <lineage>
        <taxon>Bacteria</taxon>
        <taxon>Candidatus Falkowiibacteriota</taxon>
    </lineage>
</organism>
<dbReference type="Proteomes" id="UP000177878">
    <property type="component" value="Unassembled WGS sequence"/>
</dbReference>
<dbReference type="InterPro" id="IPR011336">
    <property type="entry name" value="Restrct_endonuc_II_EcoRI/MunI"/>
</dbReference>
<dbReference type="GO" id="GO:0009307">
    <property type="term" value="P:DNA restriction-modification system"/>
    <property type="evidence" value="ECO:0007669"/>
    <property type="project" value="InterPro"/>
</dbReference>
<sequence>MGTNELRKRKIWQDTSGGNAGIAEKKFYEIMLQEFEGSDFRIRSKPREFKDIYSKIKLSKKVLADIYSPDETWVHGVIPDFAIDNIKTKKTLYVEVKRQDGWVEGKPRKAGRGNAHERSNKFFTPGLLKILREKGKLGKEVLPFWVVFQGDIARDPKRVREITCWYDEYSAHFFLWHDSADDKPLVNHFNKKLKRLLM</sequence>